<dbReference type="PANTHER" id="PTHR23315:SF307">
    <property type="entry name" value="U-BOX DOMAIN-CONTAINING PROTEIN 19"/>
    <property type="match status" value="1"/>
</dbReference>
<dbReference type="InterPro" id="IPR016024">
    <property type="entry name" value="ARM-type_fold"/>
</dbReference>
<gene>
    <name evidence="3" type="primary">P0045F02.102</name>
    <name evidence="4" type="ORF">OSJNBb0091I19.126</name>
</gene>
<dbReference type="Gene3D" id="1.25.10.10">
    <property type="entry name" value="Leucine-rich Repeat Variant"/>
    <property type="match status" value="1"/>
</dbReference>
<dbReference type="SUPFAM" id="SSF48371">
    <property type="entry name" value="ARM repeat"/>
    <property type="match status" value="1"/>
</dbReference>
<feature type="region of interest" description="Disordered" evidence="2">
    <location>
        <begin position="1"/>
        <end position="32"/>
    </location>
</feature>
<organism evidence="3 5">
    <name type="scientific">Oryza sativa subsp. japonica</name>
    <name type="common">Rice</name>
    <dbReference type="NCBI Taxonomy" id="39947"/>
    <lineage>
        <taxon>Eukaryota</taxon>
        <taxon>Viridiplantae</taxon>
        <taxon>Streptophyta</taxon>
        <taxon>Embryophyta</taxon>
        <taxon>Tracheophyta</taxon>
        <taxon>Spermatophyta</taxon>
        <taxon>Magnoliopsida</taxon>
        <taxon>Liliopsida</taxon>
        <taxon>Poales</taxon>
        <taxon>Poaceae</taxon>
        <taxon>BOP clade</taxon>
        <taxon>Oryzoideae</taxon>
        <taxon>Oryzeae</taxon>
        <taxon>Oryzinae</taxon>
        <taxon>Oryza</taxon>
        <taxon>Oryza sativa</taxon>
    </lineage>
</organism>
<dbReference type="InterPro" id="IPR011989">
    <property type="entry name" value="ARM-like"/>
</dbReference>
<evidence type="ECO:0000256" key="1">
    <source>
        <dbReference type="ARBA" id="ARBA00022786"/>
    </source>
</evidence>
<evidence type="ECO:0000313" key="4">
    <source>
        <dbReference type="EMBL" id="BAD30867.1"/>
    </source>
</evidence>
<feature type="compositionally biased region" description="Basic and acidic residues" evidence="2">
    <location>
        <begin position="1"/>
        <end position="19"/>
    </location>
</feature>
<dbReference type="PANTHER" id="PTHR23315">
    <property type="entry name" value="U BOX DOMAIN-CONTAINING"/>
    <property type="match status" value="1"/>
</dbReference>
<accession>Q7F0P4</accession>
<reference evidence="5" key="3">
    <citation type="journal article" date="2005" name="Nature">
        <title>The map-based sequence of the rice genome.</title>
        <authorList>
            <consortium name="International rice genome sequencing project (IRGSP)"/>
            <person name="Matsumoto T."/>
            <person name="Wu J."/>
            <person name="Kanamori H."/>
            <person name="Katayose Y."/>
            <person name="Fujisawa M."/>
            <person name="Namiki N."/>
            <person name="Mizuno H."/>
            <person name="Yamamoto K."/>
            <person name="Antonio B.A."/>
            <person name="Baba T."/>
            <person name="Sakata K."/>
            <person name="Nagamura Y."/>
            <person name="Aoki H."/>
            <person name="Arikawa K."/>
            <person name="Arita K."/>
            <person name="Bito T."/>
            <person name="Chiden Y."/>
            <person name="Fujitsuka N."/>
            <person name="Fukunaka R."/>
            <person name="Hamada M."/>
            <person name="Harada C."/>
            <person name="Hayashi A."/>
            <person name="Hijishita S."/>
            <person name="Honda M."/>
            <person name="Hosokawa S."/>
            <person name="Ichikawa Y."/>
            <person name="Idonuma A."/>
            <person name="Iijima M."/>
            <person name="Ikeda M."/>
            <person name="Ikeno M."/>
            <person name="Ito K."/>
            <person name="Ito S."/>
            <person name="Ito T."/>
            <person name="Ito Y."/>
            <person name="Ito Y."/>
            <person name="Iwabuchi A."/>
            <person name="Kamiya K."/>
            <person name="Karasawa W."/>
            <person name="Kurita K."/>
            <person name="Katagiri S."/>
            <person name="Kikuta A."/>
            <person name="Kobayashi H."/>
            <person name="Kobayashi N."/>
            <person name="Machita K."/>
            <person name="Maehara T."/>
            <person name="Masukawa M."/>
            <person name="Mizubayashi T."/>
            <person name="Mukai Y."/>
            <person name="Nagasaki H."/>
            <person name="Nagata Y."/>
            <person name="Naito S."/>
            <person name="Nakashima M."/>
            <person name="Nakama Y."/>
            <person name="Nakamichi Y."/>
            <person name="Nakamura M."/>
            <person name="Meguro A."/>
            <person name="Negishi M."/>
            <person name="Ohta I."/>
            <person name="Ohta T."/>
            <person name="Okamoto M."/>
            <person name="Ono N."/>
            <person name="Saji S."/>
            <person name="Sakaguchi M."/>
            <person name="Sakai K."/>
            <person name="Shibata M."/>
            <person name="Shimokawa T."/>
            <person name="Song J."/>
            <person name="Takazaki Y."/>
            <person name="Terasawa K."/>
            <person name="Tsugane M."/>
            <person name="Tsuji K."/>
            <person name="Ueda S."/>
            <person name="Waki K."/>
            <person name="Yamagata H."/>
            <person name="Yamamoto M."/>
            <person name="Yamamoto S."/>
            <person name="Yamane H."/>
            <person name="Yoshiki S."/>
            <person name="Yoshihara R."/>
            <person name="Yukawa K."/>
            <person name="Zhong H."/>
            <person name="Yano M."/>
            <person name="Yuan Q."/>
            <person name="Ouyang S."/>
            <person name="Liu J."/>
            <person name="Jones K.M."/>
            <person name="Gansberger K."/>
            <person name="Moffat K."/>
            <person name="Hill J."/>
            <person name="Bera J."/>
            <person name="Fadrosh D."/>
            <person name="Jin S."/>
            <person name="Johri S."/>
            <person name="Kim M."/>
            <person name="Overton L."/>
            <person name="Reardon M."/>
            <person name="Tsitrin T."/>
            <person name="Vuong H."/>
            <person name="Weaver B."/>
            <person name="Ciecko A."/>
            <person name="Tallon L."/>
            <person name="Jackson J."/>
            <person name="Pai G."/>
            <person name="Aken S.V."/>
            <person name="Utterback T."/>
            <person name="Reidmuller S."/>
            <person name="Feldblyum T."/>
            <person name="Hsiao J."/>
            <person name="Zismann V."/>
            <person name="Iobst S."/>
            <person name="de Vazeille A.R."/>
            <person name="Buell C.R."/>
            <person name="Ying K."/>
            <person name="Li Y."/>
            <person name="Lu T."/>
            <person name="Huang Y."/>
            <person name="Zhao Q."/>
            <person name="Feng Q."/>
            <person name="Zhang L."/>
            <person name="Zhu J."/>
            <person name="Weng Q."/>
            <person name="Mu J."/>
            <person name="Lu Y."/>
            <person name="Fan D."/>
            <person name="Liu Y."/>
            <person name="Guan J."/>
            <person name="Zhang Y."/>
            <person name="Yu S."/>
            <person name="Liu X."/>
            <person name="Zhang Y."/>
            <person name="Hong G."/>
            <person name="Han B."/>
            <person name="Choisne N."/>
            <person name="Demange N."/>
            <person name="Orjeda G."/>
            <person name="Samain S."/>
            <person name="Cattolico L."/>
            <person name="Pelletier E."/>
            <person name="Couloux A."/>
            <person name="Segurens B."/>
            <person name="Wincker P."/>
            <person name="D'Hont A."/>
            <person name="Scarpelli C."/>
            <person name="Weissenbach J."/>
            <person name="Salanoubat M."/>
            <person name="Quetier F."/>
            <person name="Yu Y."/>
            <person name="Kim H.R."/>
            <person name="Rambo T."/>
            <person name="Currie J."/>
            <person name="Collura K."/>
            <person name="Luo M."/>
            <person name="Yang T."/>
            <person name="Ammiraju J.S.S."/>
            <person name="Engler F."/>
            <person name="Soderlund C."/>
            <person name="Wing R.A."/>
            <person name="Palmer L.E."/>
            <person name="de la Bastide M."/>
            <person name="Spiegel L."/>
            <person name="Nascimento L."/>
            <person name="Zutavern T."/>
            <person name="O'Shaughnessy A."/>
            <person name="Dike S."/>
            <person name="Dedhia N."/>
            <person name="Preston R."/>
            <person name="Balija V."/>
            <person name="McCombie W.R."/>
            <person name="Chow T."/>
            <person name="Chen H."/>
            <person name="Chung M."/>
            <person name="Chen C."/>
            <person name="Shaw J."/>
            <person name="Wu H."/>
            <person name="Hsiao K."/>
            <person name="Chao Y."/>
            <person name="Chu M."/>
            <person name="Cheng C."/>
            <person name="Hour A."/>
            <person name="Lee P."/>
            <person name="Lin S."/>
            <person name="Lin Y."/>
            <person name="Liou J."/>
            <person name="Liu S."/>
            <person name="Hsing Y."/>
            <person name="Raghuvanshi S."/>
            <person name="Mohanty A."/>
            <person name="Bharti A.K."/>
            <person name="Gaur A."/>
            <person name="Gupta V."/>
            <person name="Kumar D."/>
            <person name="Ravi V."/>
            <person name="Vij S."/>
            <person name="Kapur A."/>
            <person name="Khurana P."/>
            <person name="Khurana P."/>
            <person name="Khurana J.P."/>
            <person name="Tyagi A.K."/>
            <person name="Gaikwad K."/>
            <person name="Singh A."/>
            <person name="Dalal V."/>
            <person name="Srivastava S."/>
            <person name="Dixit A."/>
            <person name="Pal A.K."/>
            <person name="Ghazi I.A."/>
            <person name="Yadav M."/>
            <person name="Pandit A."/>
            <person name="Bhargava A."/>
            <person name="Sureshbabu K."/>
            <person name="Batra K."/>
            <person name="Sharma T.R."/>
            <person name="Mohapatra T."/>
            <person name="Singh N.K."/>
            <person name="Messing J."/>
            <person name="Nelson A.B."/>
            <person name="Fuks G."/>
            <person name="Kavchok S."/>
            <person name="Keizer G."/>
            <person name="Linton E."/>
            <person name="Llaca V."/>
            <person name="Song R."/>
            <person name="Tanyolac B."/>
            <person name="Young S."/>
            <person name="Ho-Il K."/>
            <person name="Hahn J.H."/>
            <person name="Sangsakoo G."/>
            <person name="Vanavichit A."/>
            <person name="de Mattos Luiz.A.T."/>
            <person name="Zimmer P.D."/>
            <person name="Malone G."/>
            <person name="Dellagostin O."/>
            <person name="de Oliveira A.C."/>
            <person name="Bevan M."/>
            <person name="Bancroft I."/>
            <person name="Minx P."/>
            <person name="Cordum H."/>
            <person name="Wilson R."/>
            <person name="Cheng Z."/>
            <person name="Jin W."/>
            <person name="Jiang J."/>
            <person name="Leong S.A."/>
            <person name="Iwama H."/>
            <person name="Gojobori T."/>
            <person name="Itoh T."/>
            <person name="Niimura Y."/>
            <person name="Fujii Y."/>
            <person name="Habara T."/>
            <person name="Sakai H."/>
            <person name="Sato Y."/>
            <person name="Wilson G."/>
            <person name="Kumar K."/>
            <person name="McCouch S."/>
            <person name="Juretic N."/>
            <person name="Hoen D."/>
            <person name="Wright S."/>
            <person name="Bruskiewich R."/>
            <person name="Bureau T."/>
            <person name="Miyao A."/>
            <person name="Hirochika H."/>
            <person name="Nishikawa T."/>
            <person name="Kadowaki K."/>
            <person name="Sugiura M."/>
            <person name="Burr B."/>
            <person name="Sasaki T."/>
        </authorList>
    </citation>
    <scope>NUCLEOTIDE SEQUENCE [LARGE SCALE GENOMIC DNA]</scope>
    <source>
        <strain evidence="5">cv. Nipponbare</strain>
    </source>
</reference>
<evidence type="ECO:0000313" key="3">
    <source>
        <dbReference type="EMBL" id="BAC83360.1"/>
    </source>
</evidence>
<name>Q7F0P4_ORYSJ</name>
<reference evidence="3" key="1">
    <citation type="submission" date="2001-10" db="EMBL/GenBank/DDBJ databases">
        <title>Oryza sativa nipponbare(GA3) genomic DNA, chromosome 7, PAC clone:P0045F02.</title>
        <authorList>
            <person name="Sasaki T."/>
            <person name="Matsumoto T."/>
            <person name="Yamamoto K."/>
        </authorList>
    </citation>
    <scope>NUCLEOTIDE SEQUENCE</scope>
</reference>
<proteinExistence type="predicted"/>
<protein>
    <submittedName>
        <fullName evidence="3">Uncharacterized protein</fullName>
    </submittedName>
</protein>
<evidence type="ECO:0000256" key="2">
    <source>
        <dbReference type="SAM" id="MobiDB-lite"/>
    </source>
</evidence>
<feature type="region of interest" description="Disordered" evidence="2">
    <location>
        <begin position="262"/>
        <end position="282"/>
    </location>
</feature>
<sequence>MPNHSGPHDRSGDRVHRLDIQPGVDHPVDESRVPHVTRIIERMLLINSVTLPEPSGAAGDGHCHGAVVNMVVPPREPCASPVHHRAALEGVDGGAEEGDIGGREAVKHNVLYRACLVDANVVPWLLCLLSSTAVAMQDNVVASLLNLSKHPARRMTIVEVEGVGLVVNDGAYGSRKNAMVSLYGLLQSAANQGKAIAAGAMSALAALLSTDRDDLAGHSIKLLARKAEQPLGAMAVLSQPGLIAHLIDALAALSSSRRKHSSLSKNAISSEQSDRPATDPYPAEHLPQVVCI</sequence>
<dbReference type="EMBL" id="AP004268">
    <property type="protein sequence ID" value="BAC83360.1"/>
    <property type="molecule type" value="Genomic_DNA"/>
</dbReference>
<reference evidence="4" key="2">
    <citation type="submission" date="2002-04" db="EMBL/GenBank/DDBJ databases">
        <title>Oryza sativa nipponbare(GA3) genomic DNA, chromosome 7, BAC clone:OSJNBb0091I19.</title>
        <authorList>
            <person name="Sasaki T."/>
            <person name="Matsumoto T."/>
            <person name="Katayose Y."/>
        </authorList>
    </citation>
    <scope>NUCLEOTIDE SEQUENCE</scope>
</reference>
<evidence type="ECO:0000313" key="5">
    <source>
        <dbReference type="Proteomes" id="UP000000763"/>
    </source>
</evidence>
<keyword evidence="1" id="KW-0833">Ubl conjugation pathway</keyword>
<dbReference type="AlphaFoldDB" id="Q7F0P4"/>
<dbReference type="EMBL" id="AP005106">
    <property type="protein sequence ID" value="BAD30867.1"/>
    <property type="molecule type" value="Genomic_DNA"/>
</dbReference>
<reference evidence="5" key="4">
    <citation type="journal article" date="2008" name="Nucleic Acids Res.">
        <title>The rice annotation project database (RAP-DB): 2008 update.</title>
        <authorList>
            <consortium name="The rice annotation project (RAP)"/>
        </authorList>
    </citation>
    <scope>GENOME REANNOTATION</scope>
    <source>
        <strain evidence="5">cv. Nipponbare</strain>
    </source>
</reference>
<dbReference type="Proteomes" id="UP000000763">
    <property type="component" value="Chromosome 7"/>
</dbReference>